<dbReference type="PRINTS" id="PR00051">
    <property type="entry name" value="DNAA"/>
</dbReference>
<evidence type="ECO:0000313" key="3">
    <source>
        <dbReference type="Proteomes" id="UP001243195"/>
    </source>
</evidence>
<feature type="domain" description="AAA+ ATPase" evidence="1">
    <location>
        <begin position="106"/>
        <end position="235"/>
    </location>
</feature>
<dbReference type="RefSeq" id="WP_308955515.1">
    <property type="nucleotide sequence ID" value="NZ_JAVICY010000005.1"/>
</dbReference>
<keyword evidence="2" id="KW-0547">Nucleotide-binding</keyword>
<dbReference type="InterPro" id="IPR003593">
    <property type="entry name" value="AAA+_ATPase"/>
</dbReference>
<dbReference type="Gene3D" id="3.40.50.300">
    <property type="entry name" value="P-loop containing nucleotide triphosphate hydrolases"/>
    <property type="match status" value="1"/>
</dbReference>
<dbReference type="SMART" id="SM00382">
    <property type="entry name" value="AAA"/>
    <property type="match status" value="1"/>
</dbReference>
<dbReference type="GO" id="GO:0006260">
    <property type="term" value="P:DNA replication"/>
    <property type="evidence" value="ECO:0007669"/>
    <property type="project" value="TreeGrafter"/>
</dbReference>
<proteinExistence type="predicted"/>
<keyword evidence="2" id="KW-0067">ATP-binding</keyword>
<dbReference type="SUPFAM" id="SSF52540">
    <property type="entry name" value="P-loop containing nucleoside triphosphate hydrolases"/>
    <property type="match status" value="1"/>
</dbReference>
<comment type="caution">
    <text evidence="2">The sequence shown here is derived from an EMBL/GenBank/DDBJ whole genome shotgun (WGS) entry which is preliminary data.</text>
</comment>
<accession>A0AAW8JEJ7</accession>
<evidence type="ECO:0000259" key="1">
    <source>
        <dbReference type="SMART" id="SM00382"/>
    </source>
</evidence>
<evidence type="ECO:0000313" key="2">
    <source>
        <dbReference type="EMBL" id="MDQ9071107.1"/>
    </source>
</evidence>
<sequence length="255" mass="29090">MNAMTMISKGFAQSTAVCMTHNIAKVQAGPNQICPKCAVEYVNSNNQTHQQNVDRDVREKHFSGAMIPNRYKESGFKNYNVNPDLNGQANAKNQCIQFTKNFIDGSRKNLILVGSTGTGKTHLSIAVARTLLNKGLYVRYITSEELAQRIINAWDKDTKDKSEESVIYEFAQYDLLILDEYGLHDREKRLELVYKVLYARYDRKKPTMLISNLTIEGEKGLKNDLGDRLWSRFQHDGLTLVECNWADQRMQGEAV</sequence>
<protein>
    <submittedName>
        <fullName evidence="2">ATP-binding protein</fullName>
    </submittedName>
</protein>
<dbReference type="InterPro" id="IPR020591">
    <property type="entry name" value="Chromosome_initiator_DnaA-like"/>
</dbReference>
<organism evidence="2 3">
    <name type="scientific">Acinetobacter gerneri</name>
    <dbReference type="NCBI Taxonomy" id="202952"/>
    <lineage>
        <taxon>Bacteria</taxon>
        <taxon>Pseudomonadati</taxon>
        <taxon>Pseudomonadota</taxon>
        <taxon>Gammaproteobacteria</taxon>
        <taxon>Moraxellales</taxon>
        <taxon>Moraxellaceae</taxon>
        <taxon>Acinetobacter</taxon>
    </lineage>
</organism>
<dbReference type="EMBL" id="JAVIDA010000006">
    <property type="protein sequence ID" value="MDQ9071107.1"/>
    <property type="molecule type" value="Genomic_DNA"/>
</dbReference>
<dbReference type="InterPro" id="IPR002611">
    <property type="entry name" value="IstB_ATP-bd"/>
</dbReference>
<dbReference type="InterPro" id="IPR027417">
    <property type="entry name" value="P-loop_NTPase"/>
</dbReference>
<dbReference type="PANTHER" id="PTHR30050:SF4">
    <property type="entry name" value="ATP-BINDING PROTEIN RV3427C IN INSERTION SEQUENCE-RELATED"/>
    <property type="match status" value="1"/>
</dbReference>
<dbReference type="AlphaFoldDB" id="A0AAW8JEJ7"/>
<reference evidence="2" key="1">
    <citation type="submission" date="2023-08" db="EMBL/GenBank/DDBJ databases">
        <title>Emergence of clinically-relevant ST2 carbapenem-resistant Acinetobacter baumannii strains in hospital sewages in Zhejiang, East of China.</title>
        <authorList>
            <person name="Kaichao C."/>
            <person name="Zhang R."/>
        </authorList>
    </citation>
    <scope>NUCLEOTIDE SEQUENCE</scope>
    <source>
        <strain evidence="2">M-SY-60</strain>
    </source>
</reference>
<dbReference type="Pfam" id="PF01695">
    <property type="entry name" value="IstB_IS21"/>
    <property type="match status" value="1"/>
</dbReference>
<dbReference type="CDD" id="cd00009">
    <property type="entry name" value="AAA"/>
    <property type="match status" value="1"/>
</dbReference>
<dbReference type="Proteomes" id="UP001243195">
    <property type="component" value="Unassembled WGS sequence"/>
</dbReference>
<name>A0AAW8JEJ7_9GAMM</name>
<dbReference type="PANTHER" id="PTHR30050">
    <property type="entry name" value="CHROMOSOMAL REPLICATION INITIATOR PROTEIN DNAA"/>
    <property type="match status" value="1"/>
</dbReference>
<gene>
    <name evidence="2" type="ORF">RFH51_06505</name>
</gene>
<dbReference type="GO" id="GO:0005524">
    <property type="term" value="F:ATP binding"/>
    <property type="evidence" value="ECO:0007669"/>
    <property type="project" value="UniProtKB-KW"/>
</dbReference>